<gene>
    <name evidence="2" type="ORF">GCM10007927_18160</name>
</gene>
<evidence type="ECO:0000313" key="3">
    <source>
        <dbReference type="Proteomes" id="UP001161388"/>
    </source>
</evidence>
<keyword evidence="1" id="KW-1133">Transmembrane helix</keyword>
<keyword evidence="1" id="KW-0812">Transmembrane</keyword>
<proteinExistence type="predicted"/>
<feature type="transmembrane region" description="Helical" evidence="1">
    <location>
        <begin position="31"/>
        <end position="52"/>
    </location>
</feature>
<keyword evidence="3" id="KW-1185">Reference proteome</keyword>
<protein>
    <submittedName>
        <fullName evidence="2">Uncharacterized protein</fullName>
    </submittedName>
</protein>
<evidence type="ECO:0000313" key="2">
    <source>
        <dbReference type="EMBL" id="GLQ27013.1"/>
    </source>
</evidence>
<sequence length="155" mass="16892">MTQFLTGAPIWVWPLLALLIFVGLRARQARSVPVLLIYLLPLLGILSLRAVASLPAGNWIWMIFLALYGAGLWAGHRLQARWVLGRTGRMVQLAGENLTLLLMMAVFWANFLGGVLLAVAPDIYGNAMFQTGFTALLALAAGIFAGRALFVWRAG</sequence>
<organism evidence="2 3">
    <name type="scientific">Sulfitobacter pacificus</name>
    <dbReference type="NCBI Taxonomy" id="1499314"/>
    <lineage>
        <taxon>Bacteria</taxon>
        <taxon>Pseudomonadati</taxon>
        <taxon>Pseudomonadota</taxon>
        <taxon>Alphaproteobacteria</taxon>
        <taxon>Rhodobacterales</taxon>
        <taxon>Roseobacteraceae</taxon>
        <taxon>Sulfitobacter</taxon>
    </lineage>
</organism>
<name>A0ABQ5VIR5_9RHOB</name>
<feature type="transmembrane region" description="Helical" evidence="1">
    <location>
        <begin position="132"/>
        <end position="152"/>
    </location>
</feature>
<feature type="transmembrane region" description="Helical" evidence="1">
    <location>
        <begin position="6"/>
        <end position="24"/>
    </location>
</feature>
<reference evidence="2" key="1">
    <citation type="journal article" date="2014" name="Int. J. Syst. Evol. Microbiol.">
        <title>Complete genome of a new Firmicutes species belonging to the dominant human colonic microbiota ('Ruminococcus bicirculans') reveals two chromosomes and a selective capacity to utilize plant glucans.</title>
        <authorList>
            <consortium name="NISC Comparative Sequencing Program"/>
            <person name="Wegmann U."/>
            <person name="Louis P."/>
            <person name="Goesmann A."/>
            <person name="Henrissat B."/>
            <person name="Duncan S.H."/>
            <person name="Flint H.J."/>
        </authorList>
    </citation>
    <scope>NUCLEOTIDE SEQUENCE</scope>
    <source>
        <strain evidence="2">NBRC 109915</strain>
    </source>
</reference>
<evidence type="ECO:0000256" key="1">
    <source>
        <dbReference type="SAM" id="Phobius"/>
    </source>
</evidence>
<accession>A0ABQ5VIR5</accession>
<feature type="transmembrane region" description="Helical" evidence="1">
    <location>
        <begin position="58"/>
        <end position="76"/>
    </location>
</feature>
<feature type="transmembrane region" description="Helical" evidence="1">
    <location>
        <begin position="97"/>
        <end position="120"/>
    </location>
</feature>
<keyword evidence="1" id="KW-0472">Membrane</keyword>
<comment type="caution">
    <text evidence="2">The sequence shown here is derived from an EMBL/GenBank/DDBJ whole genome shotgun (WGS) entry which is preliminary data.</text>
</comment>
<dbReference type="Proteomes" id="UP001161388">
    <property type="component" value="Unassembled WGS sequence"/>
</dbReference>
<reference evidence="2" key="2">
    <citation type="submission" date="2023-01" db="EMBL/GenBank/DDBJ databases">
        <title>Draft genome sequence of Sulfitobacter pacificus strain NBRC 109915.</title>
        <authorList>
            <person name="Sun Q."/>
            <person name="Mori K."/>
        </authorList>
    </citation>
    <scope>NUCLEOTIDE SEQUENCE</scope>
    <source>
        <strain evidence="2">NBRC 109915</strain>
    </source>
</reference>
<dbReference type="EMBL" id="BSNL01000001">
    <property type="protein sequence ID" value="GLQ27013.1"/>
    <property type="molecule type" value="Genomic_DNA"/>
</dbReference>
<dbReference type="RefSeq" id="WP_284372704.1">
    <property type="nucleotide sequence ID" value="NZ_BAABWP010000001.1"/>
</dbReference>